<evidence type="ECO:0000313" key="10">
    <source>
        <dbReference type="EMBL" id="KOB68316.1"/>
    </source>
</evidence>
<dbReference type="PROSITE" id="PS50092">
    <property type="entry name" value="TSP1"/>
    <property type="match status" value="4"/>
</dbReference>
<feature type="region of interest" description="Disordered" evidence="7">
    <location>
        <begin position="1109"/>
        <end position="1130"/>
    </location>
</feature>
<evidence type="ECO:0000256" key="6">
    <source>
        <dbReference type="PROSITE-ProRule" id="PRU00122"/>
    </source>
</evidence>
<feature type="domain" description="Laminin G" evidence="9">
    <location>
        <begin position="533"/>
        <end position="693"/>
    </location>
</feature>
<sequence>MTRQEIELYHKMPSDMLKIAPVLILSAIPFGNYFILPLAFWKPKALLCSHFWSLQQRAEFSTHDLRDRLKYNRPVFRALQAKLSVIPEEELKKKFGRIVGLLGSGVHPSPQEGNLMKMHGLRKTIFRTNRLKYRAYMLLEMDKAILREGGTDNLSTEALRNACHLRGLHDTHLSNKDMKKWLDSYLLFEVEAKKPRGKRDLVVWCLECDLGLIADSECPVDGGWTPWSPWSACRGPCDDIGHRRRMRECINPPPAQDGLPCSGVDQEIRPCYRKNCTMQDYHKIVEGDVIRTEALHHLEVLPALMERCLLMRCPYEAIEAALATDNTWQINPESLWNSLLCVKHNLGCPVIAEWGVWGAWSACGARCGYGLRWRLRRCDTPPPSNAHLICSGTPVQADECQGDQCAINKRNFGGTWSEWGQWSLCSENCGMGVRRRRRTCFETNTPLLFGSWGTHCRGQHDQLEVCENRDCELDGGWSGWSTWGPCSQSCGAGRRSRSRSCTRPVPAGSGARCSGPRTEIGSCHLSPCEIYSHTVAVFNGESFLQYNFENKSSTLFHFYIRFLPLSPHGTLVRRGSIRNPLIRLSLQKWHICLDASGISRSCTIPRICSHTVIEPAVWHSVLITLTSEAATLRLDDALVGIKSTFPCDPELSDENINIYVGERLHGEIQELILNFIPLNMIIDSLRSSKSHFCPSTGSNVAYERAGLEEAFLALDNDQYLRLPCYNNQQEWRMELTLKSKRESGTILFLTAGLKNRWLYLSLQNMRLKLKFAYDDFRAEISSTTECPLDQWFDVTLSKKTEANTIEASINSKERLHLLIEDNTISDLKDRKIPSGLHEKEAFSLCSDEYFIGGVPMDIRKSISEDFNSFFGVIASMNVNDALVDLHDFSKELYKDGKIHVSSRTASISGSYHETAVGISNHLNLTCLHARTAMSPNTAYWLYLDVTVSGSLKEKTVRSTDDGRVLRLVASADDDLRGFYTCRAHRNKRTKNIVTYGIIGKLQPKLTGPDMTTAIAVITTLALVLGTLVWLFIEGIHDLRNGYGFFRDAHLSPEEEAEAVCKYIDQNIHQAGGKRAANIAKRRARRIGRQLASRASFSTQEPQGLMQDENISSNESMSNGPKGLPALQDVKSSNSNNAFRCEQSYVSSPRHVLHTSSRSKLSISSFEMKSPRTLCSRFISTKRLHSSRENLTDRNIDSLIPRETRSKLMTNIESPAHKVLQKFRELKSEDP</sequence>
<dbReference type="Gene3D" id="2.60.120.200">
    <property type="match status" value="2"/>
</dbReference>
<dbReference type="InterPro" id="IPR036383">
    <property type="entry name" value="TSP1_rpt_sf"/>
</dbReference>
<dbReference type="SMART" id="SM00282">
    <property type="entry name" value="LamG"/>
    <property type="match status" value="2"/>
</dbReference>
<dbReference type="PROSITE" id="PS50025">
    <property type="entry name" value="LAM_G_DOMAIN"/>
    <property type="match status" value="2"/>
</dbReference>
<feature type="domain" description="Laminin G" evidence="9">
    <location>
        <begin position="701"/>
        <end position="926"/>
    </location>
</feature>
<dbReference type="SUPFAM" id="SSF82895">
    <property type="entry name" value="TSP-1 type 1 repeat"/>
    <property type="match status" value="4"/>
</dbReference>
<comment type="caution">
    <text evidence="6">Lacks conserved residue(s) required for the propagation of feature annotation.</text>
</comment>
<dbReference type="CDD" id="cd00110">
    <property type="entry name" value="LamG"/>
    <property type="match status" value="2"/>
</dbReference>
<evidence type="ECO:0000256" key="7">
    <source>
        <dbReference type="SAM" id="MobiDB-lite"/>
    </source>
</evidence>
<evidence type="ECO:0000256" key="5">
    <source>
        <dbReference type="ARBA" id="ARBA00023157"/>
    </source>
</evidence>
<keyword evidence="4" id="KW-0677">Repeat</keyword>
<dbReference type="AlphaFoldDB" id="A0A0L7KZ23"/>
<dbReference type="PANTHER" id="PTHR22906:SF43">
    <property type="entry name" value="PROPERDIN"/>
    <property type="match status" value="1"/>
</dbReference>
<keyword evidence="3" id="KW-0732">Signal</keyword>
<keyword evidence="8" id="KW-0812">Transmembrane</keyword>
<keyword evidence="8" id="KW-0472">Membrane</keyword>
<dbReference type="PANTHER" id="PTHR22906">
    <property type="entry name" value="PROPERDIN"/>
    <property type="match status" value="1"/>
</dbReference>
<evidence type="ECO:0000313" key="11">
    <source>
        <dbReference type="Proteomes" id="UP000037510"/>
    </source>
</evidence>
<organism evidence="10 11">
    <name type="scientific">Operophtera brumata</name>
    <name type="common">Winter moth</name>
    <name type="synonym">Phalaena brumata</name>
    <dbReference type="NCBI Taxonomy" id="104452"/>
    <lineage>
        <taxon>Eukaryota</taxon>
        <taxon>Metazoa</taxon>
        <taxon>Ecdysozoa</taxon>
        <taxon>Arthropoda</taxon>
        <taxon>Hexapoda</taxon>
        <taxon>Insecta</taxon>
        <taxon>Pterygota</taxon>
        <taxon>Neoptera</taxon>
        <taxon>Endopterygota</taxon>
        <taxon>Lepidoptera</taxon>
        <taxon>Glossata</taxon>
        <taxon>Ditrysia</taxon>
        <taxon>Geometroidea</taxon>
        <taxon>Geometridae</taxon>
        <taxon>Larentiinae</taxon>
        <taxon>Operophtera</taxon>
    </lineage>
</organism>
<dbReference type="Proteomes" id="UP000037510">
    <property type="component" value="Unassembled WGS sequence"/>
</dbReference>
<dbReference type="Pfam" id="PF07766">
    <property type="entry name" value="LETM1_RBD"/>
    <property type="match status" value="2"/>
</dbReference>
<dbReference type="SUPFAM" id="SSF49899">
    <property type="entry name" value="Concanavalin A-like lectins/glucanases"/>
    <property type="match status" value="2"/>
</dbReference>
<keyword evidence="11" id="KW-1185">Reference proteome</keyword>
<dbReference type="InterPro" id="IPR000884">
    <property type="entry name" value="TSP1_rpt"/>
</dbReference>
<accession>A0A0L7KZ23</accession>
<dbReference type="InterPro" id="IPR033122">
    <property type="entry name" value="LETM1-like_RBD"/>
</dbReference>
<keyword evidence="5" id="KW-1015">Disulfide bond</keyword>
<proteinExistence type="predicted"/>
<dbReference type="FunFam" id="2.20.100.10:FF:000001">
    <property type="entry name" value="semaphorin-5A isoform X1"/>
    <property type="match status" value="1"/>
</dbReference>
<evidence type="ECO:0000259" key="9">
    <source>
        <dbReference type="PROSITE" id="PS50025"/>
    </source>
</evidence>
<name>A0A0L7KZ23_OPEBR</name>
<feature type="transmembrane region" description="Helical" evidence="8">
    <location>
        <begin position="1010"/>
        <end position="1032"/>
    </location>
</feature>
<dbReference type="InterPro" id="IPR052065">
    <property type="entry name" value="Compl_asym_regulator"/>
</dbReference>
<dbReference type="InterPro" id="IPR001791">
    <property type="entry name" value="Laminin_G"/>
</dbReference>
<evidence type="ECO:0000256" key="4">
    <source>
        <dbReference type="ARBA" id="ARBA00022737"/>
    </source>
</evidence>
<dbReference type="SMART" id="SM00209">
    <property type="entry name" value="TSP1"/>
    <property type="match status" value="4"/>
</dbReference>
<feature type="compositionally biased region" description="Polar residues" evidence="7">
    <location>
        <begin position="1109"/>
        <end position="1118"/>
    </location>
</feature>
<keyword evidence="2" id="KW-0964">Secreted</keyword>
<dbReference type="EMBL" id="JTDY01004298">
    <property type="protein sequence ID" value="KOB68316.1"/>
    <property type="molecule type" value="Genomic_DNA"/>
</dbReference>
<dbReference type="FunFam" id="2.20.100.10:FF:000002">
    <property type="entry name" value="Unc-5 netrin receptor C"/>
    <property type="match status" value="1"/>
</dbReference>
<keyword evidence="8" id="KW-1133">Transmembrane helix</keyword>
<gene>
    <name evidence="10" type="ORF">OBRU01_18498</name>
</gene>
<dbReference type="GO" id="GO:0043022">
    <property type="term" value="F:ribosome binding"/>
    <property type="evidence" value="ECO:0007669"/>
    <property type="project" value="InterPro"/>
</dbReference>
<reference evidence="10 11" key="1">
    <citation type="journal article" date="2015" name="Genome Biol. Evol.">
        <title>The genome of winter moth (Operophtera brumata) provides a genomic perspective on sexual dimorphism and phenology.</title>
        <authorList>
            <person name="Derks M.F."/>
            <person name="Smit S."/>
            <person name="Salis L."/>
            <person name="Schijlen E."/>
            <person name="Bossers A."/>
            <person name="Mateman C."/>
            <person name="Pijl A.S."/>
            <person name="de Ridder D."/>
            <person name="Groenen M.A."/>
            <person name="Visser M.E."/>
            <person name="Megens H.J."/>
        </authorList>
    </citation>
    <scope>NUCLEOTIDE SEQUENCE [LARGE SCALE GENOMIC DNA]</scope>
    <source>
        <strain evidence="10">WM2013NL</strain>
        <tissue evidence="10">Head and thorax</tissue>
    </source>
</reference>
<protein>
    <recommendedName>
        <fullName evidence="9">Laminin G domain-containing protein</fullName>
    </recommendedName>
</protein>
<dbReference type="STRING" id="104452.A0A0L7KZ23"/>
<dbReference type="Pfam" id="PF00090">
    <property type="entry name" value="TSP_1"/>
    <property type="match status" value="4"/>
</dbReference>
<evidence type="ECO:0000256" key="3">
    <source>
        <dbReference type="ARBA" id="ARBA00022729"/>
    </source>
</evidence>
<dbReference type="Pfam" id="PF02210">
    <property type="entry name" value="Laminin_G_2"/>
    <property type="match status" value="1"/>
</dbReference>
<evidence type="ECO:0000256" key="1">
    <source>
        <dbReference type="ARBA" id="ARBA00004613"/>
    </source>
</evidence>
<comment type="caution">
    <text evidence="10">The sequence shown here is derived from an EMBL/GenBank/DDBJ whole genome shotgun (WGS) entry which is preliminary data.</text>
</comment>
<dbReference type="Gene3D" id="2.20.100.10">
    <property type="entry name" value="Thrombospondin type-1 (TSP1) repeat"/>
    <property type="match status" value="4"/>
</dbReference>
<comment type="subcellular location">
    <subcellularLocation>
        <location evidence="1">Secreted</location>
    </subcellularLocation>
</comment>
<evidence type="ECO:0000256" key="8">
    <source>
        <dbReference type="SAM" id="Phobius"/>
    </source>
</evidence>
<feature type="transmembrane region" description="Helical" evidence="8">
    <location>
        <begin position="20"/>
        <end position="41"/>
    </location>
</feature>
<dbReference type="InterPro" id="IPR013320">
    <property type="entry name" value="ConA-like_dom_sf"/>
</dbReference>
<evidence type="ECO:0000256" key="2">
    <source>
        <dbReference type="ARBA" id="ARBA00022525"/>
    </source>
</evidence>